<dbReference type="InterPro" id="IPR000644">
    <property type="entry name" value="CBS_dom"/>
</dbReference>
<feature type="domain" description="CBS" evidence="3">
    <location>
        <begin position="12"/>
        <end position="68"/>
    </location>
</feature>
<dbReference type="InterPro" id="IPR046342">
    <property type="entry name" value="CBS_dom_sf"/>
</dbReference>
<proteinExistence type="predicted"/>
<sequence>MRPSRLTVAQFMTRDPFIIDGGLNLVDTYTRMFQLQVRHLPVYSAGHLVGIVSDRDIGHILAVQGLDPVHTKIESVCTPDPYVCDPDSPLSQVVWDMSQRKIGAALVMRDGQLEGIFTVVDALEVLLVLLNEEPAAA</sequence>
<keyword evidence="2" id="KW-0129">CBS domain</keyword>
<dbReference type="Pfam" id="PF00571">
    <property type="entry name" value="CBS"/>
    <property type="match status" value="2"/>
</dbReference>
<evidence type="ECO:0000313" key="5">
    <source>
        <dbReference type="Proteomes" id="UP001139031"/>
    </source>
</evidence>
<gene>
    <name evidence="4" type="ORF">K7C98_37930</name>
</gene>
<dbReference type="PANTHER" id="PTHR48108">
    <property type="entry name" value="CBS DOMAIN-CONTAINING PROTEIN CBSX2, CHLOROPLASTIC"/>
    <property type="match status" value="1"/>
</dbReference>
<dbReference type="SUPFAM" id="SSF54631">
    <property type="entry name" value="CBS-domain pair"/>
    <property type="match status" value="1"/>
</dbReference>
<evidence type="ECO:0000256" key="1">
    <source>
        <dbReference type="ARBA" id="ARBA00022737"/>
    </source>
</evidence>
<name>A0ABS7U3C6_9BACT</name>
<dbReference type="PANTHER" id="PTHR48108:SF26">
    <property type="entry name" value="CBS DOMAIN-CONTAINING PROTEIN DDB_G0289609"/>
    <property type="match status" value="1"/>
</dbReference>
<dbReference type="RefSeq" id="WP_224196778.1">
    <property type="nucleotide sequence ID" value="NZ_JAIRAU010000056.1"/>
</dbReference>
<dbReference type="Proteomes" id="UP001139031">
    <property type="component" value="Unassembled WGS sequence"/>
</dbReference>
<dbReference type="EMBL" id="JAIRAU010000056">
    <property type="protein sequence ID" value="MBZ5715047.1"/>
    <property type="molecule type" value="Genomic_DNA"/>
</dbReference>
<keyword evidence="1" id="KW-0677">Repeat</keyword>
<protein>
    <submittedName>
        <fullName evidence="4">CBS domain-containing protein</fullName>
    </submittedName>
</protein>
<evidence type="ECO:0000259" key="3">
    <source>
        <dbReference type="PROSITE" id="PS51371"/>
    </source>
</evidence>
<evidence type="ECO:0000313" key="4">
    <source>
        <dbReference type="EMBL" id="MBZ5715047.1"/>
    </source>
</evidence>
<comment type="caution">
    <text evidence="4">The sequence shown here is derived from an EMBL/GenBank/DDBJ whole genome shotgun (WGS) entry which is preliminary data.</text>
</comment>
<dbReference type="SMART" id="SM00116">
    <property type="entry name" value="CBS"/>
    <property type="match status" value="2"/>
</dbReference>
<accession>A0ABS7U3C6</accession>
<dbReference type="PROSITE" id="PS51371">
    <property type="entry name" value="CBS"/>
    <property type="match status" value="2"/>
</dbReference>
<feature type="domain" description="CBS" evidence="3">
    <location>
        <begin position="77"/>
        <end position="133"/>
    </location>
</feature>
<evidence type="ECO:0000256" key="2">
    <source>
        <dbReference type="PROSITE-ProRule" id="PRU00703"/>
    </source>
</evidence>
<dbReference type="Gene3D" id="3.10.580.10">
    <property type="entry name" value="CBS-domain"/>
    <property type="match status" value="1"/>
</dbReference>
<organism evidence="4 5">
    <name type="scientific">Nannocystis pusilla</name>
    <dbReference type="NCBI Taxonomy" id="889268"/>
    <lineage>
        <taxon>Bacteria</taxon>
        <taxon>Pseudomonadati</taxon>
        <taxon>Myxococcota</taxon>
        <taxon>Polyangia</taxon>
        <taxon>Nannocystales</taxon>
        <taxon>Nannocystaceae</taxon>
        <taxon>Nannocystis</taxon>
    </lineage>
</organism>
<reference evidence="4" key="1">
    <citation type="submission" date="2021-08" db="EMBL/GenBank/DDBJ databases">
        <authorList>
            <person name="Stevens D.C."/>
        </authorList>
    </citation>
    <scope>NUCLEOTIDE SEQUENCE</scope>
    <source>
        <strain evidence="4">DSM 53165</strain>
    </source>
</reference>
<dbReference type="InterPro" id="IPR051462">
    <property type="entry name" value="CBS_domain-containing"/>
</dbReference>
<keyword evidence="5" id="KW-1185">Reference proteome</keyword>